<dbReference type="Gene3D" id="1.20.80.10">
    <property type="match status" value="1"/>
</dbReference>
<feature type="compositionally biased region" description="Basic residues" evidence="2">
    <location>
        <begin position="1"/>
        <end position="11"/>
    </location>
</feature>
<dbReference type="KEGG" id="aplc:110973042"/>
<gene>
    <name evidence="5" type="primary">LOC110973042</name>
</gene>
<dbReference type="InterPro" id="IPR051594">
    <property type="entry name" value="KRIT1/FRMD8"/>
</dbReference>
<keyword evidence="1" id="KW-0040">ANK repeat</keyword>
<evidence type="ECO:0000313" key="4">
    <source>
        <dbReference type="Proteomes" id="UP000694845"/>
    </source>
</evidence>
<evidence type="ECO:0000259" key="3">
    <source>
        <dbReference type="PROSITE" id="PS50057"/>
    </source>
</evidence>
<dbReference type="CTD" id="889"/>
<dbReference type="GeneID" id="110973042"/>
<dbReference type="InterPro" id="IPR014352">
    <property type="entry name" value="FERM/acyl-CoA-bd_prot_sf"/>
</dbReference>
<name>A0A8B7XGT8_ACAPL</name>
<dbReference type="InterPro" id="IPR000299">
    <property type="entry name" value="FERM_domain"/>
</dbReference>
<dbReference type="Proteomes" id="UP000694845">
    <property type="component" value="Unplaced"/>
</dbReference>
<dbReference type="GO" id="GO:0005886">
    <property type="term" value="C:plasma membrane"/>
    <property type="evidence" value="ECO:0007669"/>
    <property type="project" value="TreeGrafter"/>
</dbReference>
<dbReference type="Gene3D" id="3.10.20.90">
    <property type="entry name" value="Phosphatidylinositol 3-kinase Catalytic Subunit, Chain A, domain 1"/>
    <property type="match status" value="1"/>
</dbReference>
<accession>A0A8B7XGT8</accession>
<keyword evidence="4" id="KW-1185">Reference proteome</keyword>
<dbReference type="PROSITE" id="PS50057">
    <property type="entry name" value="FERM_3"/>
    <property type="match status" value="1"/>
</dbReference>
<dbReference type="InterPro" id="IPR036770">
    <property type="entry name" value="Ankyrin_rpt-contain_sf"/>
</dbReference>
<proteinExistence type="predicted"/>
<dbReference type="Pfam" id="PF24522">
    <property type="entry name" value="KRIT1_FRMD8_FERM_C"/>
    <property type="match status" value="1"/>
</dbReference>
<dbReference type="InterPro" id="IPR035963">
    <property type="entry name" value="FERM_2"/>
</dbReference>
<sequence>MHHSSGSRYRQRSAEERIRRNVTNPAYVTEISQSDYRVSPAEALTKMKMLEHCNAAVINPVFLPQTDLPVDDPKINDFICADKVVINPFFGMGVPDYSKLRAPHNEAARTTIHAPPENWVDQFPLHSAAYEGDAETIKQLVSVGYHADQPDMHSWVPLHYACWNGHAEAVMALLQNGRCSPNAENENGSTPLHFAAFRGHTAVVQLLLSHPDIDKTVVDKEDRTPLKLCEESRQNEWEMVSALIKEATLKPPVRVDIHLMDLDGSHVMLDLPAGSNTTVSQLLKQLELPRGCQHAFAIWIASQSLHLQMRPEHKPVLHVKQWSMIIRQLTNYNPETEQPLLYLRRDALLTVDDERAIKDAHAVKMLFDECLVNILKGMYPCSDVDAVTLAGLYMQIVYGDHDPRKHKPSFLTNVNLRHFFPAIKLDTKSQGGRSVNWSQKIIAEHRNVTQKGVKDVTKLQLLYLEHCRSFSMYGSAFFFGSAQLGPSPGRQSGSNRSPAVFVGVNSRGIHVINAISKSMILSENYRQGLTWQCSPDMQTLKLHIQDHGGTIRAMPIRSKQAAIIGNLANKLSGRQPVPSTQPSVTIGRTASS</sequence>
<feature type="compositionally biased region" description="Polar residues" evidence="2">
    <location>
        <begin position="577"/>
        <end position="592"/>
    </location>
</feature>
<dbReference type="RefSeq" id="XP_022079160.1">
    <property type="nucleotide sequence ID" value="XM_022223468.1"/>
</dbReference>
<dbReference type="InterPro" id="IPR002110">
    <property type="entry name" value="Ankyrin_rpt"/>
</dbReference>
<reference evidence="5" key="1">
    <citation type="submission" date="2025-08" db="UniProtKB">
        <authorList>
            <consortium name="RefSeq"/>
        </authorList>
    </citation>
    <scope>IDENTIFICATION</scope>
</reference>
<dbReference type="Pfam" id="PF12796">
    <property type="entry name" value="Ank_2"/>
    <property type="match status" value="1"/>
</dbReference>
<dbReference type="InterPro" id="IPR019748">
    <property type="entry name" value="FERM_central"/>
</dbReference>
<dbReference type="InterPro" id="IPR019749">
    <property type="entry name" value="Band_41_domain"/>
</dbReference>
<feature type="repeat" description="ANK" evidence="1">
    <location>
        <begin position="187"/>
        <end position="210"/>
    </location>
</feature>
<dbReference type="Gene3D" id="2.30.29.30">
    <property type="entry name" value="Pleckstrin-homology domain (PH domain)/Phosphotyrosine-binding domain (PTB)"/>
    <property type="match status" value="1"/>
</dbReference>
<dbReference type="SUPFAM" id="SSF47031">
    <property type="entry name" value="Second domain of FERM"/>
    <property type="match status" value="1"/>
</dbReference>
<dbReference type="SUPFAM" id="SSF48403">
    <property type="entry name" value="Ankyrin repeat"/>
    <property type="match status" value="1"/>
</dbReference>
<dbReference type="OrthoDB" id="194358at2759"/>
<feature type="region of interest" description="Disordered" evidence="2">
    <location>
        <begin position="1"/>
        <end position="21"/>
    </location>
</feature>
<dbReference type="Pfam" id="PF00373">
    <property type="entry name" value="FERM_M"/>
    <property type="match status" value="1"/>
</dbReference>
<evidence type="ECO:0000256" key="1">
    <source>
        <dbReference type="PROSITE-ProRule" id="PRU00023"/>
    </source>
</evidence>
<feature type="repeat" description="ANK" evidence="1">
    <location>
        <begin position="120"/>
        <end position="152"/>
    </location>
</feature>
<feature type="repeat" description="ANK" evidence="1">
    <location>
        <begin position="153"/>
        <end position="177"/>
    </location>
</feature>
<dbReference type="SMART" id="SM00295">
    <property type="entry name" value="B41"/>
    <property type="match status" value="1"/>
</dbReference>
<evidence type="ECO:0000313" key="5">
    <source>
        <dbReference type="RefSeq" id="XP_022079160.1"/>
    </source>
</evidence>
<dbReference type="GO" id="GO:2000114">
    <property type="term" value="P:regulation of establishment of cell polarity"/>
    <property type="evidence" value="ECO:0007669"/>
    <property type="project" value="TreeGrafter"/>
</dbReference>
<dbReference type="AlphaFoldDB" id="A0A8B7XGT8"/>
<dbReference type="PROSITE" id="PS50088">
    <property type="entry name" value="ANK_REPEAT"/>
    <property type="match status" value="3"/>
</dbReference>
<dbReference type="PROSITE" id="PS50297">
    <property type="entry name" value="ANK_REP_REGION"/>
    <property type="match status" value="2"/>
</dbReference>
<dbReference type="OMA" id="MKMLEHC"/>
<dbReference type="InterPro" id="IPR011993">
    <property type="entry name" value="PH-like_dom_sf"/>
</dbReference>
<dbReference type="SMART" id="SM00248">
    <property type="entry name" value="ANK"/>
    <property type="match status" value="4"/>
</dbReference>
<feature type="region of interest" description="Disordered" evidence="2">
    <location>
        <begin position="573"/>
        <end position="592"/>
    </location>
</feature>
<organism evidence="4 5">
    <name type="scientific">Acanthaster planci</name>
    <name type="common">Crown-of-thorns starfish</name>
    <dbReference type="NCBI Taxonomy" id="133434"/>
    <lineage>
        <taxon>Eukaryota</taxon>
        <taxon>Metazoa</taxon>
        <taxon>Echinodermata</taxon>
        <taxon>Eleutherozoa</taxon>
        <taxon>Asterozoa</taxon>
        <taxon>Asteroidea</taxon>
        <taxon>Valvatacea</taxon>
        <taxon>Valvatida</taxon>
        <taxon>Acanthasteridae</taxon>
        <taxon>Acanthaster</taxon>
    </lineage>
</organism>
<protein>
    <submittedName>
        <fullName evidence="5">Krev interaction trapped protein 1-like</fullName>
    </submittedName>
</protein>
<dbReference type="PANTHER" id="PTHR13283">
    <property type="entry name" value="KREV INTERACTION TRAPPED 1-RELATED"/>
    <property type="match status" value="1"/>
</dbReference>
<dbReference type="PANTHER" id="PTHR13283:SF11">
    <property type="entry name" value="KREV INTERACTION TRAPPED PROTEIN 1"/>
    <property type="match status" value="1"/>
</dbReference>
<dbReference type="Gene3D" id="1.25.40.20">
    <property type="entry name" value="Ankyrin repeat-containing domain"/>
    <property type="match status" value="1"/>
</dbReference>
<dbReference type="GO" id="GO:0045454">
    <property type="term" value="P:cell redox homeostasis"/>
    <property type="evidence" value="ECO:0007669"/>
    <property type="project" value="TreeGrafter"/>
</dbReference>
<dbReference type="CDD" id="cd14473">
    <property type="entry name" value="FERM_B-lobe"/>
    <property type="match status" value="1"/>
</dbReference>
<feature type="domain" description="FERM" evidence="3">
    <location>
        <begin position="253"/>
        <end position="592"/>
    </location>
</feature>
<dbReference type="InterPro" id="IPR057096">
    <property type="entry name" value="KRIT1_FRMD8_FERM_C"/>
</dbReference>
<evidence type="ECO:0000256" key="2">
    <source>
        <dbReference type="SAM" id="MobiDB-lite"/>
    </source>
</evidence>